<dbReference type="GO" id="GO:0016973">
    <property type="term" value="P:poly(A)+ mRNA export from nucleus"/>
    <property type="evidence" value="ECO:0007669"/>
    <property type="project" value="TreeGrafter"/>
</dbReference>
<feature type="region of interest" description="Disordered" evidence="4">
    <location>
        <begin position="413"/>
        <end position="433"/>
    </location>
</feature>
<feature type="compositionally biased region" description="Polar residues" evidence="4">
    <location>
        <begin position="9"/>
        <end position="21"/>
    </location>
</feature>
<dbReference type="Pfam" id="PF08711">
    <property type="entry name" value="Med26"/>
    <property type="match status" value="1"/>
</dbReference>
<evidence type="ECO:0000313" key="6">
    <source>
        <dbReference type="EMBL" id="KAE8269603.1"/>
    </source>
</evidence>
<gene>
    <name evidence="6" type="ORF">A4X09_0g2734</name>
</gene>
<dbReference type="InterPro" id="IPR035441">
    <property type="entry name" value="TFIIS/LEDGF_dom_sf"/>
</dbReference>
<feature type="region of interest" description="Disordered" evidence="4">
    <location>
        <begin position="449"/>
        <end position="486"/>
    </location>
</feature>
<comment type="caution">
    <text evidence="6">The sequence shown here is derived from an EMBL/GenBank/DDBJ whole genome shotgun (WGS) entry which is preliminary data.</text>
</comment>
<dbReference type="EMBL" id="LWDG02000086">
    <property type="protein sequence ID" value="KAE8269603.1"/>
    <property type="molecule type" value="Genomic_DNA"/>
</dbReference>
<feature type="region of interest" description="Disordered" evidence="4">
    <location>
        <begin position="1"/>
        <end position="41"/>
    </location>
</feature>
<protein>
    <recommendedName>
        <fullName evidence="5">TFIIS N-terminal domain-containing protein</fullName>
    </recommendedName>
</protein>
<evidence type="ECO:0000313" key="7">
    <source>
        <dbReference type="Proteomes" id="UP000078113"/>
    </source>
</evidence>
<keyword evidence="3" id="KW-0539">Nucleus</keyword>
<feature type="compositionally biased region" description="Low complexity" evidence="4">
    <location>
        <begin position="413"/>
        <end position="431"/>
    </location>
</feature>
<reference evidence="6" key="2">
    <citation type="journal article" date="2019" name="IMA Fungus">
        <title>Genome sequencing and comparison of five Tilletia species to identify candidate genes for the detection of regulated species infecting wheat.</title>
        <authorList>
            <person name="Nguyen H.D.T."/>
            <person name="Sultana T."/>
            <person name="Kesanakurti P."/>
            <person name="Hambleton S."/>
        </authorList>
    </citation>
    <scope>NUCLEOTIDE SEQUENCE</scope>
    <source>
        <strain evidence="6">DAOMC 236422</strain>
    </source>
</reference>
<organism evidence="6 7">
    <name type="scientific">Tilletia walkeri</name>
    <dbReference type="NCBI Taxonomy" id="117179"/>
    <lineage>
        <taxon>Eukaryota</taxon>
        <taxon>Fungi</taxon>
        <taxon>Dikarya</taxon>
        <taxon>Basidiomycota</taxon>
        <taxon>Ustilaginomycotina</taxon>
        <taxon>Exobasidiomycetes</taxon>
        <taxon>Tilletiales</taxon>
        <taxon>Tilletiaceae</taxon>
        <taxon>Tilletia</taxon>
    </lineage>
</organism>
<dbReference type="GO" id="GO:0005634">
    <property type="term" value="C:nucleus"/>
    <property type="evidence" value="ECO:0007669"/>
    <property type="project" value="UniProtKB-SubCell"/>
</dbReference>
<dbReference type="InterPro" id="IPR051037">
    <property type="entry name" value="RNAPII_TF_IWS1"/>
</dbReference>
<feature type="compositionally biased region" description="Basic and acidic residues" evidence="4">
    <location>
        <begin position="162"/>
        <end position="171"/>
    </location>
</feature>
<dbReference type="PROSITE" id="PS51319">
    <property type="entry name" value="TFIIS_N"/>
    <property type="match status" value="1"/>
</dbReference>
<feature type="compositionally biased region" description="Basic residues" evidence="4">
    <location>
        <begin position="469"/>
        <end position="478"/>
    </location>
</feature>
<reference evidence="6" key="1">
    <citation type="submission" date="2016-04" db="EMBL/GenBank/DDBJ databases">
        <authorList>
            <person name="Nguyen H.D."/>
            <person name="Samba Siva P."/>
            <person name="Cullis J."/>
            <person name="Levesque C.A."/>
            <person name="Hambleton S."/>
        </authorList>
    </citation>
    <scope>NUCLEOTIDE SEQUENCE</scope>
    <source>
        <strain evidence="6">DAOMC 236422</strain>
    </source>
</reference>
<dbReference type="Gene3D" id="1.20.930.10">
    <property type="entry name" value="Conserved domain common to transcription factors TFIIS, elongin A, CRSP70"/>
    <property type="match status" value="1"/>
</dbReference>
<dbReference type="Proteomes" id="UP000078113">
    <property type="component" value="Unassembled WGS sequence"/>
</dbReference>
<feature type="compositionally biased region" description="Acidic residues" evidence="4">
    <location>
        <begin position="144"/>
        <end position="161"/>
    </location>
</feature>
<evidence type="ECO:0000256" key="4">
    <source>
        <dbReference type="SAM" id="MobiDB-lite"/>
    </source>
</evidence>
<feature type="compositionally biased region" description="Acidic residues" evidence="4">
    <location>
        <begin position="172"/>
        <end position="182"/>
    </location>
</feature>
<comment type="subcellular location">
    <subcellularLocation>
        <location evidence="3">Nucleus</location>
    </subcellularLocation>
</comment>
<evidence type="ECO:0000256" key="3">
    <source>
        <dbReference type="PROSITE-ProRule" id="PRU00649"/>
    </source>
</evidence>
<comment type="similarity">
    <text evidence="2">Belongs to the IWS1 family.</text>
</comment>
<feature type="region of interest" description="Disordered" evidence="4">
    <location>
        <begin position="69"/>
        <end position="222"/>
    </location>
</feature>
<dbReference type="AlphaFoldDB" id="A0A8X7NAT0"/>
<dbReference type="PANTHER" id="PTHR46010">
    <property type="entry name" value="PROTEIN IWS1 HOMOLOG"/>
    <property type="match status" value="1"/>
</dbReference>
<name>A0A8X7NAT0_9BASI</name>
<evidence type="ECO:0000256" key="1">
    <source>
        <dbReference type="ARBA" id="ARBA00037349"/>
    </source>
</evidence>
<feature type="domain" description="TFIIS N-terminal" evidence="5">
    <location>
        <begin position="311"/>
        <end position="388"/>
    </location>
</feature>
<evidence type="ECO:0000256" key="2">
    <source>
        <dbReference type="ARBA" id="ARBA00037992"/>
    </source>
</evidence>
<evidence type="ECO:0000259" key="5">
    <source>
        <dbReference type="PROSITE" id="PS51319"/>
    </source>
</evidence>
<accession>A0A8X7NAT0</accession>
<dbReference type="InterPro" id="IPR017923">
    <property type="entry name" value="TFIIS_N"/>
</dbReference>
<proteinExistence type="inferred from homology"/>
<dbReference type="PANTHER" id="PTHR46010:SF1">
    <property type="entry name" value="PROTEIN IWS1 HOMOLOG"/>
    <property type="match status" value="1"/>
</dbReference>
<feature type="compositionally biased region" description="Acidic residues" evidence="4">
    <location>
        <begin position="105"/>
        <end position="130"/>
    </location>
</feature>
<sequence>MADAVSAGGATSSEAAQSIQAVGQEVMEASAGDPSQIQDNANIIAPQQEQELEDGANALQQAADEEAILDKPDAVANAQLTEEPTNAAKEGEPDDENAAIQPSAIEEELENEAEAEEGAGVEDAMDEDFQLTEQDRAQIAADLADLEDQDAGGEGDGDGDEDVRYRPHSILDDEDDDEEEQQTEERSRKKKKTSHERSNGEDAEAAFDGEGTQLTEKEQRKLELNRRIDQALKAGKKKRGRKQDNVDDIDIMSDESVKELRAEMWAAAARDEEANINKGLVIEKLKLLPKVMATLQKTHLQQAITDHDLLGGVKRWLEPLPDHSLPALNIQRSFFSALEKMPIDSISLKMSGLGKIMMFYSLNTKVDPKIRRSADRLIEIWSRPIIKKSSSFRDRSLARADHDPSNSVQFVGSQSAAAAGGGSQDPSQSGANANRMRVPQAVTGYSIVPRSAIGSSGNGEGLSQTRMKNAAKLRTFKTKLKESKQR</sequence>
<comment type="function">
    <text evidence="1">Transcription factor involved in RNA polymerase II transcription regulation. May function in both SPT15/TBP post-recruitment and recruitment steps of transcription.</text>
</comment>
<keyword evidence="7" id="KW-1185">Reference proteome</keyword>